<name>A0A2G9U8J4_TELCI</name>
<evidence type="ECO:0000313" key="6">
    <source>
        <dbReference type="EMBL" id="PIO66597.1"/>
    </source>
</evidence>
<dbReference type="SUPFAM" id="SSF53067">
    <property type="entry name" value="Actin-like ATPase domain"/>
    <property type="match status" value="1"/>
</dbReference>
<organism evidence="6 7">
    <name type="scientific">Teladorsagia circumcincta</name>
    <name type="common">Brown stomach worm</name>
    <name type="synonym">Ostertagia circumcincta</name>
    <dbReference type="NCBI Taxonomy" id="45464"/>
    <lineage>
        <taxon>Eukaryota</taxon>
        <taxon>Metazoa</taxon>
        <taxon>Ecdysozoa</taxon>
        <taxon>Nematoda</taxon>
        <taxon>Chromadorea</taxon>
        <taxon>Rhabditida</taxon>
        <taxon>Rhabditina</taxon>
        <taxon>Rhabditomorpha</taxon>
        <taxon>Strongyloidea</taxon>
        <taxon>Trichostrongylidae</taxon>
        <taxon>Teladorsagia</taxon>
    </lineage>
</organism>
<gene>
    <name evidence="6" type="ORF">TELCIR_11687</name>
</gene>
<dbReference type="AlphaFoldDB" id="A0A2G9U8J4"/>
<dbReference type="Pfam" id="PF00012">
    <property type="entry name" value="HSP70"/>
    <property type="match status" value="1"/>
</dbReference>
<evidence type="ECO:0000256" key="3">
    <source>
        <dbReference type="ARBA" id="ARBA00022840"/>
    </source>
</evidence>
<accession>A0A2G9U8J4</accession>
<sequence>MSLRDVVISVPVCFTKAELLIIKKAAEIAKLNLLQMSVVRVGFDRSLGGLEVTMRLRDLLVEKFRQHYKSQKDITTSESSMAKLFKEAERLKQVLSANLDYCAQVKSVHEDIDMRMHVTRDEFN</sequence>
<evidence type="ECO:0000256" key="1">
    <source>
        <dbReference type="ARBA" id="ARBA00007381"/>
    </source>
</evidence>
<keyword evidence="7" id="KW-1185">Reference proteome</keyword>
<proteinExistence type="inferred from homology"/>
<evidence type="ECO:0000256" key="2">
    <source>
        <dbReference type="ARBA" id="ARBA00022741"/>
    </source>
</evidence>
<dbReference type="InterPro" id="IPR043129">
    <property type="entry name" value="ATPase_NBD"/>
</dbReference>
<dbReference type="GO" id="GO:0140662">
    <property type="term" value="F:ATP-dependent protein folding chaperone"/>
    <property type="evidence" value="ECO:0007669"/>
    <property type="project" value="InterPro"/>
</dbReference>
<keyword evidence="4" id="KW-0143">Chaperone</keyword>
<dbReference type="InterPro" id="IPR013126">
    <property type="entry name" value="Hsp_70_fam"/>
</dbReference>
<keyword evidence="2" id="KW-0547">Nucleotide-binding</keyword>
<dbReference type="GO" id="GO:0005524">
    <property type="term" value="F:ATP binding"/>
    <property type="evidence" value="ECO:0007669"/>
    <property type="project" value="UniProtKB-KW"/>
</dbReference>
<dbReference type="GO" id="GO:0030968">
    <property type="term" value="P:endoplasmic reticulum unfolded protein response"/>
    <property type="evidence" value="ECO:0007669"/>
    <property type="project" value="TreeGrafter"/>
</dbReference>
<dbReference type="Gene3D" id="3.90.640.10">
    <property type="entry name" value="Actin, Chain A, domain 4"/>
    <property type="match status" value="1"/>
</dbReference>
<dbReference type="PANTHER" id="PTHR45639">
    <property type="entry name" value="HSC70CB, ISOFORM G-RELATED"/>
    <property type="match status" value="1"/>
</dbReference>
<evidence type="ECO:0000256" key="5">
    <source>
        <dbReference type="ARBA" id="ARBA00040503"/>
    </source>
</evidence>
<dbReference type="Gene3D" id="3.30.420.40">
    <property type="match status" value="1"/>
</dbReference>
<evidence type="ECO:0000256" key="4">
    <source>
        <dbReference type="ARBA" id="ARBA00023186"/>
    </source>
</evidence>
<reference evidence="6 7" key="1">
    <citation type="submission" date="2015-09" db="EMBL/GenBank/DDBJ databases">
        <title>Draft genome of the parasitic nematode Teladorsagia circumcincta isolate WARC Sus (inbred).</title>
        <authorList>
            <person name="Mitreva M."/>
        </authorList>
    </citation>
    <scope>NUCLEOTIDE SEQUENCE [LARGE SCALE GENOMIC DNA]</scope>
    <source>
        <strain evidence="6 7">S</strain>
    </source>
</reference>
<protein>
    <recommendedName>
        <fullName evidence="5">Hypoxia up-regulated protein 1</fullName>
    </recommendedName>
</protein>
<dbReference type="OrthoDB" id="10262720at2759"/>
<comment type="similarity">
    <text evidence="1">Belongs to the heat shock protein 70 family.</text>
</comment>
<dbReference type="PANTHER" id="PTHR45639:SF3">
    <property type="entry name" value="HYPOXIA UP-REGULATED PROTEIN 1"/>
    <property type="match status" value="1"/>
</dbReference>
<keyword evidence="3" id="KW-0067">ATP-binding</keyword>
<dbReference type="EMBL" id="KZ348154">
    <property type="protein sequence ID" value="PIO66597.1"/>
    <property type="molecule type" value="Genomic_DNA"/>
</dbReference>
<evidence type="ECO:0000313" key="7">
    <source>
        <dbReference type="Proteomes" id="UP000230423"/>
    </source>
</evidence>
<dbReference type="Proteomes" id="UP000230423">
    <property type="component" value="Unassembled WGS sequence"/>
</dbReference>
<dbReference type="GO" id="GO:0034663">
    <property type="term" value="C:endoplasmic reticulum chaperone complex"/>
    <property type="evidence" value="ECO:0007669"/>
    <property type="project" value="TreeGrafter"/>
</dbReference>